<dbReference type="Pfam" id="PF00672">
    <property type="entry name" value="HAMP"/>
    <property type="match status" value="1"/>
</dbReference>
<reference evidence="17 18" key="1">
    <citation type="journal article" date="2015" name="Microbiome">
        <title>Genomic resolution of linkages in carbon, nitrogen, and sulfur cycling among widespread estuary sediment bacteria.</title>
        <authorList>
            <person name="Baker B.J."/>
            <person name="Lazar C.S."/>
            <person name="Teske A.P."/>
            <person name="Dick G.J."/>
        </authorList>
    </citation>
    <scope>NUCLEOTIDE SEQUENCE [LARGE SCALE GENOMIC DNA]</scope>
    <source>
        <strain evidence="17">DG_26</strain>
    </source>
</reference>
<dbReference type="InterPro" id="IPR004358">
    <property type="entry name" value="Sig_transdc_His_kin-like_C"/>
</dbReference>
<keyword evidence="8" id="KW-0547">Nucleotide-binding</keyword>
<comment type="catalytic activity">
    <reaction evidence="1">
        <text>ATP + protein L-histidine = ADP + protein N-phospho-L-histidine.</text>
        <dbReference type="EC" id="2.7.13.3"/>
    </reaction>
</comment>
<organism evidence="17 18">
    <name type="scientific">candidate division TA06 bacterium DG_26</name>
    <dbReference type="NCBI Taxonomy" id="1703771"/>
    <lineage>
        <taxon>Bacteria</taxon>
        <taxon>Bacteria division TA06</taxon>
    </lineage>
</organism>
<keyword evidence="7 14" id="KW-0812">Transmembrane</keyword>
<dbReference type="InterPro" id="IPR033463">
    <property type="entry name" value="sCache_3"/>
</dbReference>
<dbReference type="Proteomes" id="UP000051124">
    <property type="component" value="Unassembled WGS sequence"/>
</dbReference>
<comment type="caution">
    <text evidence="17">The sequence shown here is derived from an EMBL/GenBank/DDBJ whole genome shotgun (WGS) entry which is preliminary data.</text>
</comment>
<keyword evidence="6" id="KW-0808">Transferase</keyword>
<dbReference type="CDD" id="cd18773">
    <property type="entry name" value="PDC1_HK_sensor"/>
    <property type="match status" value="1"/>
</dbReference>
<dbReference type="InterPro" id="IPR003660">
    <property type="entry name" value="HAMP_dom"/>
</dbReference>
<dbReference type="InterPro" id="IPR003661">
    <property type="entry name" value="HisK_dim/P_dom"/>
</dbReference>
<keyword evidence="12" id="KW-0902">Two-component regulatory system</keyword>
<dbReference type="Gene3D" id="6.10.340.10">
    <property type="match status" value="1"/>
</dbReference>
<comment type="subcellular location">
    <subcellularLocation>
        <location evidence="2">Cell membrane</location>
        <topology evidence="2">Multi-pass membrane protein</topology>
    </subcellularLocation>
</comment>
<keyword evidence="4" id="KW-1003">Cell membrane</keyword>
<dbReference type="InterPro" id="IPR003594">
    <property type="entry name" value="HATPase_dom"/>
</dbReference>
<dbReference type="AlphaFoldDB" id="A0A0S7WDN2"/>
<feature type="transmembrane region" description="Helical" evidence="14">
    <location>
        <begin position="215"/>
        <end position="237"/>
    </location>
</feature>
<dbReference type="InterPro" id="IPR005467">
    <property type="entry name" value="His_kinase_dom"/>
</dbReference>
<dbReference type="GO" id="GO:0005886">
    <property type="term" value="C:plasma membrane"/>
    <property type="evidence" value="ECO:0007669"/>
    <property type="project" value="UniProtKB-SubCell"/>
</dbReference>
<sequence length="512" mass="56769">MIVRARNPEMRGDDQAEDAIVGTVLREVRPAASTQILSSAELAKEGEELASQAHIPIVTTPMAMPLTKKEETSGMLIKAAAPVFDENHSLTGILYGAKLLNRDYEIVDKIKNTVYHDEQYKGVDIGTATIFQGDLRISTNVRDREGGRAIGTRVSREVYERVVLEGKPWFGRAFVVNDWYITAYEPIRDVTGSIVGILYVGVLEKKYADMKKSTMWLFLSVTLAGMAIAIVVSYLLATGIAKPLKRLVAATRQIAAGALDHEVESEAKDEIGELARAFNSMVSSIRERDERLREQAELQVMKAEKLLYSNLMLEDMSADDPQRETLENIVKETDRCKSIVRGLLDFARQREPNPELGRVEETIESVLLLLEQHALFHNISVEKRFDDNLPMISFDKSQMQQVFMNIILNAAESMDGDGKIRIDVTLSVDGKQVLLSFTDTGHGIPKQNLEKLFEPFFTTKKPGEGTGLGLSISYGIVRKHGGTIEVSSEVGKGTTFTVSLPVGKESEDNQSA</sequence>
<dbReference type="Pfam" id="PF17202">
    <property type="entry name" value="sCache_3_3"/>
    <property type="match status" value="1"/>
</dbReference>
<evidence type="ECO:0000259" key="15">
    <source>
        <dbReference type="PROSITE" id="PS50109"/>
    </source>
</evidence>
<dbReference type="SMART" id="SM00387">
    <property type="entry name" value="HATPase_c"/>
    <property type="match status" value="1"/>
</dbReference>
<dbReference type="PANTHER" id="PTHR43065">
    <property type="entry name" value="SENSOR HISTIDINE KINASE"/>
    <property type="match status" value="1"/>
</dbReference>
<feature type="domain" description="HAMP" evidence="16">
    <location>
        <begin position="238"/>
        <end position="290"/>
    </location>
</feature>
<keyword evidence="13 14" id="KW-0472">Membrane</keyword>
<keyword evidence="5" id="KW-0597">Phosphoprotein</keyword>
<dbReference type="GO" id="GO:0000155">
    <property type="term" value="F:phosphorelay sensor kinase activity"/>
    <property type="evidence" value="ECO:0007669"/>
    <property type="project" value="InterPro"/>
</dbReference>
<evidence type="ECO:0000256" key="7">
    <source>
        <dbReference type="ARBA" id="ARBA00022692"/>
    </source>
</evidence>
<evidence type="ECO:0000256" key="14">
    <source>
        <dbReference type="SAM" id="Phobius"/>
    </source>
</evidence>
<dbReference type="Pfam" id="PF02518">
    <property type="entry name" value="HATPase_c"/>
    <property type="match status" value="1"/>
</dbReference>
<evidence type="ECO:0000256" key="6">
    <source>
        <dbReference type="ARBA" id="ARBA00022679"/>
    </source>
</evidence>
<evidence type="ECO:0000256" key="10">
    <source>
        <dbReference type="ARBA" id="ARBA00022840"/>
    </source>
</evidence>
<dbReference type="PANTHER" id="PTHR43065:SF46">
    <property type="entry name" value="C4-DICARBOXYLATE TRANSPORT SENSOR PROTEIN DCTB"/>
    <property type="match status" value="1"/>
</dbReference>
<dbReference type="SUPFAM" id="SSF55874">
    <property type="entry name" value="ATPase domain of HSP90 chaperone/DNA topoisomerase II/histidine kinase"/>
    <property type="match status" value="1"/>
</dbReference>
<dbReference type="SMART" id="SM00304">
    <property type="entry name" value="HAMP"/>
    <property type="match status" value="1"/>
</dbReference>
<dbReference type="InterPro" id="IPR036890">
    <property type="entry name" value="HATPase_C_sf"/>
</dbReference>
<dbReference type="SUPFAM" id="SSF158472">
    <property type="entry name" value="HAMP domain-like"/>
    <property type="match status" value="1"/>
</dbReference>
<evidence type="ECO:0000259" key="16">
    <source>
        <dbReference type="PROSITE" id="PS50885"/>
    </source>
</evidence>
<evidence type="ECO:0000256" key="2">
    <source>
        <dbReference type="ARBA" id="ARBA00004651"/>
    </source>
</evidence>
<accession>A0A0S7WDN2</accession>
<dbReference type="InterPro" id="IPR029151">
    <property type="entry name" value="Sensor-like_sf"/>
</dbReference>
<gene>
    <name evidence="17" type="ORF">AMJ40_07810</name>
</gene>
<keyword evidence="9" id="KW-0418">Kinase</keyword>
<dbReference type="EMBL" id="LIZT01000129">
    <property type="protein sequence ID" value="KPJ48262.1"/>
    <property type="molecule type" value="Genomic_DNA"/>
</dbReference>
<evidence type="ECO:0000256" key="5">
    <source>
        <dbReference type="ARBA" id="ARBA00022553"/>
    </source>
</evidence>
<keyword evidence="11 14" id="KW-1133">Transmembrane helix</keyword>
<dbReference type="EC" id="2.7.13.3" evidence="3"/>
<evidence type="ECO:0000256" key="13">
    <source>
        <dbReference type="ARBA" id="ARBA00023136"/>
    </source>
</evidence>
<protein>
    <recommendedName>
        <fullName evidence="3">histidine kinase</fullName>
        <ecNumber evidence="3">2.7.13.3</ecNumber>
    </recommendedName>
</protein>
<evidence type="ECO:0000313" key="18">
    <source>
        <dbReference type="Proteomes" id="UP000051124"/>
    </source>
</evidence>
<dbReference type="Gene3D" id="3.30.565.10">
    <property type="entry name" value="Histidine kinase-like ATPase, C-terminal domain"/>
    <property type="match status" value="1"/>
</dbReference>
<evidence type="ECO:0000256" key="8">
    <source>
        <dbReference type="ARBA" id="ARBA00022741"/>
    </source>
</evidence>
<dbReference type="CDD" id="cd06225">
    <property type="entry name" value="HAMP"/>
    <property type="match status" value="1"/>
</dbReference>
<dbReference type="CDD" id="cd00082">
    <property type="entry name" value="HisKA"/>
    <property type="match status" value="1"/>
</dbReference>
<dbReference type="SUPFAM" id="SSF103190">
    <property type="entry name" value="Sensory domain-like"/>
    <property type="match status" value="1"/>
</dbReference>
<name>A0A0S7WDN2_UNCT6</name>
<evidence type="ECO:0000256" key="9">
    <source>
        <dbReference type="ARBA" id="ARBA00022777"/>
    </source>
</evidence>
<proteinExistence type="predicted"/>
<evidence type="ECO:0000256" key="12">
    <source>
        <dbReference type="ARBA" id="ARBA00023012"/>
    </source>
</evidence>
<feature type="domain" description="Histidine kinase" evidence="15">
    <location>
        <begin position="273"/>
        <end position="504"/>
    </location>
</feature>
<keyword evidence="10" id="KW-0067">ATP-binding</keyword>
<evidence type="ECO:0000256" key="11">
    <source>
        <dbReference type="ARBA" id="ARBA00022989"/>
    </source>
</evidence>
<dbReference type="GO" id="GO:0005524">
    <property type="term" value="F:ATP binding"/>
    <property type="evidence" value="ECO:0007669"/>
    <property type="project" value="UniProtKB-KW"/>
</dbReference>
<dbReference type="PRINTS" id="PR00344">
    <property type="entry name" value="BCTRLSENSOR"/>
</dbReference>
<evidence type="ECO:0000256" key="4">
    <source>
        <dbReference type="ARBA" id="ARBA00022475"/>
    </source>
</evidence>
<evidence type="ECO:0000256" key="3">
    <source>
        <dbReference type="ARBA" id="ARBA00012438"/>
    </source>
</evidence>
<evidence type="ECO:0000256" key="1">
    <source>
        <dbReference type="ARBA" id="ARBA00000085"/>
    </source>
</evidence>
<dbReference type="Gene3D" id="1.10.287.130">
    <property type="match status" value="1"/>
</dbReference>
<dbReference type="PROSITE" id="PS50885">
    <property type="entry name" value="HAMP"/>
    <property type="match status" value="1"/>
</dbReference>
<dbReference type="PROSITE" id="PS50109">
    <property type="entry name" value="HIS_KIN"/>
    <property type="match status" value="1"/>
</dbReference>
<evidence type="ECO:0000313" key="17">
    <source>
        <dbReference type="EMBL" id="KPJ48262.1"/>
    </source>
</evidence>